<dbReference type="InterPro" id="IPR009061">
    <property type="entry name" value="DNA-bd_dom_put_sf"/>
</dbReference>
<reference evidence="3 4" key="1">
    <citation type="submission" date="2019-04" db="EMBL/GenBank/DDBJ databases">
        <title>Chitiniphilus eburnea sp. nov., a novel chitinolytic bacterium isolated from aquaculture sludge.</title>
        <authorList>
            <person name="Sheng M."/>
        </authorList>
    </citation>
    <scope>NUCLEOTIDE SEQUENCE [LARGE SCALE GENOMIC DNA]</scope>
    <source>
        <strain evidence="3 4">HX-2-15</strain>
    </source>
</reference>
<organism evidence="3 4">
    <name type="scientific">Chitiniphilus eburneus</name>
    <dbReference type="NCBI Taxonomy" id="2571148"/>
    <lineage>
        <taxon>Bacteria</taxon>
        <taxon>Pseudomonadati</taxon>
        <taxon>Pseudomonadota</taxon>
        <taxon>Betaproteobacteria</taxon>
        <taxon>Neisseriales</taxon>
        <taxon>Chitinibacteraceae</taxon>
        <taxon>Chitiniphilus</taxon>
    </lineage>
</organism>
<dbReference type="Pfam" id="PF08364">
    <property type="entry name" value="IF2_assoc"/>
    <property type="match status" value="1"/>
</dbReference>
<sequence length="133" mass="14404">MSETNVSQFAAELKMPPQELLEQLRAAGMHKLSPSDTVSADDKSRLLNHLKQKHGAAADKQKITLTRKETSEIRKTDATGKAKTIQVEVRKKRVVVSPEVPAAPAAAPERAVAAAPVLDDAERARGGLLYLLE</sequence>
<dbReference type="RefSeq" id="WP_211243477.1">
    <property type="nucleotide sequence ID" value="NZ_SUMF01000020.1"/>
</dbReference>
<dbReference type="Proteomes" id="UP000310016">
    <property type="component" value="Unassembled WGS sequence"/>
</dbReference>
<dbReference type="GO" id="GO:0003743">
    <property type="term" value="F:translation initiation factor activity"/>
    <property type="evidence" value="ECO:0007669"/>
    <property type="project" value="UniProtKB-KW"/>
</dbReference>
<accession>A0A4U0PNK5</accession>
<keyword evidence="4" id="KW-1185">Reference proteome</keyword>
<gene>
    <name evidence="3" type="ORF">FAZ21_14875</name>
</gene>
<feature type="non-terminal residue" evidence="3">
    <location>
        <position position="133"/>
    </location>
</feature>
<name>A0A4U0PNK5_9NEIS</name>
<dbReference type="SUPFAM" id="SSF46955">
    <property type="entry name" value="Putative DNA-binding domain"/>
    <property type="match status" value="1"/>
</dbReference>
<dbReference type="EMBL" id="SUMF01000020">
    <property type="protein sequence ID" value="TJZ69796.1"/>
    <property type="molecule type" value="Genomic_DNA"/>
</dbReference>
<evidence type="ECO:0000259" key="1">
    <source>
        <dbReference type="Pfam" id="PF04760"/>
    </source>
</evidence>
<feature type="domain" description="Initiation factor 2 associated" evidence="2">
    <location>
        <begin position="60"/>
        <end position="97"/>
    </location>
</feature>
<evidence type="ECO:0000313" key="3">
    <source>
        <dbReference type="EMBL" id="TJZ69796.1"/>
    </source>
</evidence>
<feature type="domain" description="Translation initiation factor IF-2 N-terminal" evidence="1">
    <location>
        <begin position="1"/>
        <end position="51"/>
    </location>
</feature>
<keyword evidence="3" id="KW-0648">Protein biosynthesis</keyword>
<dbReference type="InterPro" id="IPR006847">
    <property type="entry name" value="IF2_N"/>
</dbReference>
<protein>
    <submittedName>
        <fullName evidence="3">Translation initiation factor IF-2</fullName>
    </submittedName>
</protein>
<comment type="caution">
    <text evidence="3">The sequence shown here is derived from an EMBL/GenBank/DDBJ whole genome shotgun (WGS) entry which is preliminary data.</text>
</comment>
<evidence type="ECO:0000259" key="2">
    <source>
        <dbReference type="Pfam" id="PF08364"/>
    </source>
</evidence>
<dbReference type="AlphaFoldDB" id="A0A4U0PNK5"/>
<evidence type="ECO:0000313" key="4">
    <source>
        <dbReference type="Proteomes" id="UP000310016"/>
    </source>
</evidence>
<dbReference type="Gene3D" id="3.30.56.50">
    <property type="entry name" value="Putative DNA-binding domain, N-terminal subdomain of bacterial translation initiation factor IF2"/>
    <property type="match status" value="1"/>
</dbReference>
<keyword evidence="3" id="KW-0396">Initiation factor</keyword>
<dbReference type="Pfam" id="PF04760">
    <property type="entry name" value="IF2_N"/>
    <property type="match status" value="1"/>
</dbReference>
<proteinExistence type="predicted"/>
<dbReference type="InterPro" id="IPR013575">
    <property type="entry name" value="IF2_assoc_dom_bac"/>
</dbReference>